<evidence type="ECO:0000256" key="2">
    <source>
        <dbReference type="ARBA" id="ARBA00004496"/>
    </source>
</evidence>
<evidence type="ECO:0000256" key="6">
    <source>
        <dbReference type="ARBA" id="ARBA00023242"/>
    </source>
</evidence>
<dbReference type="Gene3D" id="2.40.128.310">
    <property type="entry name" value="Protein HRI1, C-terminal domain"/>
    <property type="match status" value="1"/>
</dbReference>
<dbReference type="GO" id="GO:0005634">
    <property type="term" value="C:nucleus"/>
    <property type="evidence" value="ECO:0007669"/>
    <property type="project" value="UniProtKB-SubCell"/>
</dbReference>
<evidence type="ECO:0000256" key="4">
    <source>
        <dbReference type="ARBA" id="ARBA00017063"/>
    </source>
</evidence>
<evidence type="ECO:0000313" key="7">
    <source>
        <dbReference type="EMBL" id="CAJ2509839.1"/>
    </source>
</evidence>
<evidence type="ECO:0000313" key="8">
    <source>
        <dbReference type="Proteomes" id="UP001295740"/>
    </source>
</evidence>
<gene>
    <name evidence="7" type="ORF">KHLLAP_LOCUS10307</name>
</gene>
<keyword evidence="5" id="KW-0963">Cytoplasm</keyword>
<comment type="similarity">
    <text evidence="3">Belongs to the HRI1 family.</text>
</comment>
<dbReference type="InterPro" id="IPR031818">
    <property type="entry name" value="Hri1"/>
</dbReference>
<dbReference type="AlphaFoldDB" id="A0AAI8VSG9"/>
<dbReference type="Pfam" id="PF16815">
    <property type="entry name" value="HRI1"/>
    <property type="match status" value="1"/>
</dbReference>
<dbReference type="CDD" id="cd11693">
    <property type="entry name" value="HRI1_C_like"/>
    <property type="match status" value="1"/>
</dbReference>
<dbReference type="CDD" id="cd11692">
    <property type="entry name" value="HRI1_N_like"/>
    <property type="match status" value="1"/>
</dbReference>
<protein>
    <recommendedName>
        <fullName evidence="4">Protein HRI1</fullName>
    </recommendedName>
</protein>
<comment type="caution">
    <text evidence="7">The sequence shown here is derived from an EMBL/GenBank/DDBJ whole genome shotgun (WGS) entry which is preliminary data.</text>
</comment>
<dbReference type="InterPro" id="IPR043047">
    <property type="entry name" value="Hri1_N_sf"/>
</dbReference>
<evidence type="ECO:0000256" key="3">
    <source>
        <dbReference type="ARBA" id="ARBA00005229"/>
    </source>
</evidence>
<keyword evidence="6" id="KW-0539">Nucleus</keyword>
<dbReference type="Gene3D" id="2.40.128.320">
    <property type="entry name" value="Protein HRI1, N-terminal domain"/>
    <property type="match status" value="1"/>
</dbReference>
<organism evidence="7 8">
    <name type="scientific">Anthostomella pinea</name>
    <dbReference type="NCBI Taxonomy" id="933095"/>
    <lineage>
        <taxon>Eukaryota</taxon>
        <taxon>Fungi</taxon>
        <taxon>Dikarya</taxon>
        <taxon>Ascomycota</taxon>
        <taxon>Pezizomycotina</taxon>
        <taxon>Sordariomycetes</taxon>
        <taxon>Xylariomycetidae</taxon>
        <taxon>Xylariales</taxon>
        <taxon>Xylariaceae</taxon>
        <taxon>Anthostomella</taxon>
    </lineage>
</organism>
<dbReference type="GO" id="GO:0005737">
    <property type="term" value="C:cytoplasm"/>
    <property type="evidence" value="ECO:0007669"/>
    <property type="project" value="UniProtKB-SubCell"/>
</dbReference>
<dbReference type="Proteomes" id="UP001295740">
    <property type="component" value="Unassembled WGS sequence"/>
</dbReference>
<evidence type="ECO:0000256" key="1">
    <source>
        <dbReference type="ARBA" id="ARBA00004123"/>
    </source>
</evidence>
<dbReference type="EMBL" id="CAUWAG010000013">
    <property type="protein sequence ID" value="CAJ2509839.1"/>
    <property type="molecule type" value="Genomic_DNA"/>
</dbReference>
<proteinExistence type="inferred from homology"/>
<dbReference type="InterPro" id="IPR038744">
    <property type="entry name" value="Hri1_N"/>
</dbReference>
<accession>A0AAI8VSG9</accession>
<sequence length="243" mass="27473">MASISIRDSIRWLPEPASEPTSTVVLTSPERRFVDIRILKPTSNGEAAENEVELPTSRLDWAFAGCSTSEVHNGVRHSTWRHFVDNRSSGAEEVTDEGNMVTQDDGRTLETGRMVNPATGRETNYEEIWTDTEPMPIPERSEALSIPSRVSKARCIVLELKNNAQQERGMVICLGHYCQGVVRKGEEFTLERWQWVDGKWERQYRMGSLWLPCVEATHGAGIVLGSKVKHEESVWDVVEYGEL</sequence>
<keyword evidence="8" id="KW-1185">Reference proteome</keyword>
<evidence type="ECO:0000256" key="5">
    <source>
        <dbReference type="ARBA" id="ARBA00022490"/>
    </source>
</evidence>
<comment type="subcellular location">
    <subcellularLocation>
        <location evidence="2">Cytoplasm</location>
    </subcellularLocation>
    <subcellularLocation>
        <location evidence="1">Nucleus</location>
    </subcellularLocation>
</comment>
<reference evidence="7" key="1">
    <citation type="submission" date="2023-10" db="EMBL/GenBank/DDBJ databases">
        <authorList>
            <person name="Hackl T."/>
        </authorList>
    </citation>
    <scope>NUCLEOTIDE SEQUENCE</scope>
</reference>
<name>A0AAI8VSG9_9PEZI</name>